<dbReference type="GO" id="GO:0003676">
    <property type="term" value="F:nucleic acid binding"/>
    <property type="evidence" value="ECO:0007669"/>
    <property type="project" value="InterPro"/>
</dbReference>
<dbReference type="NCBIfam" id="TIGR00095">
    <property type="entry name" value="16S rRNA (guanine(966)-N(2))-methyltransferase RsmD"/>
    <property type="match status" value="1"/>
</dbReference>
<dbReference type="InterPro" id="IPR002052">
    <property type="entry name" value="DNA_methylase_N6_adenine_CS"/>
</dbReference>
<dbReference type="GO" id="GO:0031167">
    <property type="term" value="P:rRNA methylation"/>
    <property type="evidence" value="ECO:0007669"/>
    <property type="project" value="InterPro"/>
</dbReference>
<evidence type="ECO:0000256" key="1">
    <source>
        <dbReference type="ARBA" id="ARBA00022603"/>
    </source>
</evidence>
<keyword evidence="4" id="KW-1185">Reference proteome</keyword>
<dbReference type="eggNOG" id="COG0742">
    <property type="taxonomic scope" value="Bacteria"/>
</dbReference>
<dbReference type="CDD" id="cd02440">
    <property type="entry name" value="AdoMet_MTases"/>
    <property type="match status" value="1"/>
</dbReference>
<keyword evidence="1 3" id="KW-0489">Methyltransferase</keyword>
<dbReference type="InterPro" id="IPR004398">
    <property type="entry name" value="RNA_MeTrfase_RsmD"/>
</dbReference>
<dbReference type="PROSITE" id="PS00092">
    <property type="entry name" value="N6_MTASE"/>
    <property type="match status" value="1"/>
</dbReference>
<dbReference type="PANTHER" id="PTHR43542:SF1">
    <property type="entry name" value="METHYLTRANSFERASE"/>
    <property type="match status" value="1"/>
</dbReference>
<dbReference type="Pfam" id="PF03602">
    <property type="entry name" value="Cons_hypoth95"/>
    <property type="match status" value="1"/>
</dbReference>
<dbReference type="EMBL" id="CP009238">
    <property type="protein sequence ID" value="AIL32483.1"/>
    <property type="molecule type" value="Genomic_DNA"/>
</dbReference>
<evidence type="ECO:0000313" key="3">
    <source>
        <dbReference type="EMBL" id="AIL32483.1"/>
    </source>
</evidence>
<protein>
    <submittedName>
        <fullName evidence="3">Methyltransferase</fullName>
    </submittedName>
</protein>
<proteinExistence type="predicted"/>
<dbReference type="GO" id="GO:0008168">
    <property type="term" value="F:methyltransferase activity"/>
    <property type="evidence" value="ECO:0007669"/>
    <property type="project" value="UniProtKB-KW"/>
</dbReference>
<name>A0A077DH33_9BURK</name>
<dbReference type="Gene3D" id="3.40.50.150">
    <property type="entry name" value="Vaccinia Virus protein VP39"/>
    <property type="match status" value="1"/>
</dbReference>
<keyword evidence="2 3" id="KW-0808">Transferase</keyword>
<dbReference type="OrthoDB" id="9803017at2"/>
<gene>
    <name evidence="3" type="ORF">IX83_03440</name>
</gene>
<dbReference type="STRING" id="1072685.IX83_03440"/>
<dbReference type="PANTHER" id="PTHR43542">
    <property type="entry name" value="METHYLTRANSFERASE"/>
    <property type="match status" value="1"/>
</dbReference>
<dbReference type="InterPro" id="IPR029063">
    <property type="entry name" value="SAM-dependent_MTases_sf"/>
</dbReference>
<dbReference type="PIRSF" id="PIRSF004553">
    <property type="entry name" value="CHP00095"/>
    <property type="match status" value="1"/>
</dbReference>
<dbReference type="RefSeq" id="WP_038499166.1">
    <property type="nucleotide sequence ID" value="NZ_AFWK01000019.1"/>
</dbReference>
<dbReference type="KEGG" id="bpsi:IX83_03440"/>
<evidence type="ECO:0000313" key="4">
    <source>
        <dbReference type="Proteomes" id="UP000028945"/>
    </source>
</evidence>
<organism evidence="3 4">
    <name type="scientific">Basilea psittacipulmonis DSM 24701</name>
    <dbReference type="NCBI Taxonomy" id="1072685"/>
    <lineage>
        <taxon>Bacteria</taxon>
        <taxon>Pseudomonadati</taxon>
        <taxon>Pseudomonadota</taxon>
        <taxon>Betaproteobacteria</taxon>
        <taxon>Burkholderiales</taxon>
        <taxon>Alcaligenaceae</taxon>
        <taxon>Basilea</taxon>
    </lineage>
</organism>
<reference evidence="3 4" key="1">
    <citation type="journal article" date="2014" name="BMC Genomics">
        <title>A genomic perspective on a new bacterial genus and species from the Alcaligenaceae family, Basilea psittacipulmonis.</title>
        <authorList>
            <person name="Whiteson K.L."/>
            <person name="Hernandez D."/>
            <person name="Lazarevic V."/>
            <person name="Gaia N."/>
            <person name="Farinelli L."/>
            <person name="Francois P."/>
            <person name="Pilo P."/>
            <person name="Frey J."/>
            <person name="Schrenzel J."/>
        </authorList>
    </citation>
    <scope>NUCLEOTIDE SEQUENCE [LARGE SCALE GENOMIC DNA]</scope>
    <source>
        <strain evidence="3 4">DSM 24701</strain>
    </source>
</reference>
<accession>A0A077DH33</accession>
<sequence>MSKYSIRIIGGSCKRSNIPVAEVPGLRPTPNRVRETLFNWLEHLWHHQFQDKSILDLFAGSGALGFEAASRGAFHVQMVENHPVALSNLRQVRDKLKLSQVRIHNHDAYLVLSRMDASRFDLVLLDPPFNEGHIEKVMPYMNGILKPDGLIYIESEHRVTLDDNYLMIREGKAGQVYYQLFQRQS</sequence>
<dbReference type="HOGENOM" id="CLU_075826_2_2_4"/>
<dbReference type="SUPFAM" id="SSF53335">
    <property type="entry name" value="S-adenosyl-L-methionine-dependent methyltransferases"/>
    <property type="match status" value="1"/>
</dbReference>
<evidence type="ECO:0000256" key="2">
    <source>
        <dbReference type="ARBA" id="ARBA00022679"/>
    </source>
</evidence>
<dbReference type="AlphaFoldDB" id="A0A077DH33"/>
<dbReference type="Proteomes" id="UP000028945">
    <property type="component" value="Chromosome"/>
</dbReference>